<comment type="catalytic activity">
    <reaction evidence="6 7">
        <text>a 2'-deoxyadenosine in DNA + S-adenosyl-L-methionine = an N(6)-methyl-2'-deoxyadenosine in DNA + S-adenosyl-L-homocysteine + H(+)</text>
        <dbReference type="Rhea" id="RHEA:15197"/>
        <dbReference type="Rhea" id="RHEA-COMP:12418"/>
        <dbReference type="Rhea" id="RHEA-COMP:12419"/>
        <dbReference type="ChEBI" id="CHEBI:15378"/>
        <dbReference type="ChEBI" id="CHEBI:57856"/>
        <dbReference type="ChEBI" id="CHEBI:59789"/>
        <dbReference type="ChEBI" id="CHEBI:90615"/>
        <dbReference type="ChEBI" id="CHEBI:90616"/>
        <dbReference type="EC" id="2.1.1.72"/>
    </reaction>
</comment>
<dbReference type="SUPFAM" id="SSF53335">
    <property type="entry name" value="S-adenosyl-L-methionine-dependent methyltransferases"/>
    <property type="match status" value="1"/>
</dbReference>
<gene>
    <name evidence="8" type="primary">dpnM_1</name>
    <name evidence="9" type="ORF">LS73_002040</name>
    <name evidence="8" type="ORF">NCTC12714_00732</name>
</gene>
<evidence type="ECO:0000313" key="10">
    <source>
        <dbReference type="Proteomes" id="UP000029922"/>
    </source>
</evidence>
<dbReference type="RefSeq" id="WP_034557549.1">
    <property type="nucleotide sequence ID" value="NZ_FZML01000005.1"/>
</dbReference>
<dbReference type="PRINTS" id="PR00505">
    <property type="entry name" value="D12N6MTFRASE"/>
</dbReference>
<dbReference type="GO" id="GO:0006298">
    <property type="term" value="P:mismatch repair"/>
    <property type="evidence" value="ECO:0007669"/>
    <property type="project" value="TreeGrafter"/>
</dbReference>
<evidence type="ECO:0000256" key="1">
    <source>
        <dbReference type="ARBA" id="ARBA00006594"/>
    </source>
</evidence>
<name>A0A099TZW3_9HELI</name>
<comment type="similarity">
    <text evidence="1 7">Belongs to the N(4)/N(6)-methyltransferase family.</text>
</comment>
<dbReference type="Gene3D" id="3.40.50.150">
    <property type="entry name" value="Vaccinia Virus protein VP39"/>
    <property type="match status" value="1"/>
</dbReference>
<reference evidence="9 10" key="1">
    <citation type="journal article" date="2014" name="Genome Announc.">
        <title>Draft genome sequences of eight enterohepatic helicobacter species isolated from both laboratory and wild rodents.</title>
        <authorList>
            <person name="Sheh A."/>
            <person name="Shen Z."/>
            <person name="Fox J.G."/>
        </authorList>
    </citation>
    <scope>NUCLEOTIDE SEQUENCE [LARGE SCALE GENOMIC DNA]</scope>
    <source>
        <strain evidence="9 10">ST1</strain>
    </source>
</reference>
<organism evidence="8 11">
    <name type="scientific">Helicobacter muridarum</name>
    <dbReference type="NCBI Taxonomy" id="216"/>
    <lineage>
        <taxon>Bacteria</taxon>
        <taxon>Pseudomonadati</taxon>
        <taxon>Campylobacterota</taxon>
        <taxon>Epsilonproteobacteria</taxon>
        <taxon>Campylobacterales</taxon>
        <taxon>Helicobacteraceae</taxon>
        <taxon>Helicobacter</taxon>
    </lineage>
</organism>
<dbReference type="PANTHER" id="PTHR30481">
    <property type="entry name" value="DNA ADENINE METHYLASE"/>
    <property type="match status" value="1"/>
</dbReference>
<evidence type="ECO:0000313" key="11">
    <source>
        <dbReference type="Proteomes" id="UP000255139"/>
    </source>
</evidence>
<dbReference type="PANTHER" id="PTHR30481:SF3">
    <property type="entry name" value="DNA ADENINE METHYLASE"/>
    <property type="match status" value="1"/>
</dbReference>
<dbReference type="AlphaFoldDB" id="A0A099TZW3"/>
<protein>
    <recommendedName>
        <fullName evidence="2 7">Site-specific DNA-methyltransferase (adenine-specific)</fullName>
        <ecNumber evidence="2 7">2.1.1.72</ecNumber>
    </recommendedName>
</protein>
<evidence type="ECO:0000256" key="4">
    <source>
        <dbReference type="ARBA" id="ARBA00022679"/>
    </source>
</evidence>
<evidence type="ECO:0000256" key="7">
    <source>
        <dbReference type="RuleBase" id="RU361257"/>
    </source>
</evidence>
<keyword evidence="4 7" id="KW-0808">Transferase</keyword>
<dbReference type="EMBL" id="UGJE01000002">
    <property type="protein sequence ID" value="STQ85942.1"/>
    <property type="molecule type" value="Genomic_DNA"/>
</dbReference>
<dbReference type="STRING" id="216.LS73_03230"/>
<dbReference type="REBASE" id="99292">
    <property type="entry name" value="M.HmuST1ORF3230P"/>
</dbReference>
<dbReference type="GO" id="GO:0043565">
    <property type="term" value="F:sequence-specific DNA binding"/>
    <property type="evidence" value="ECO:0007669"/>
    <property type="project" value="TreeGrafter"/>
</dbReference>
<dbReference type="NCBIfam" id="TIGR00571">
    <property type="entry name" value="dam"/>
    <property type="match status" value="1"/>
</dbReference>
<dbReference type="InterPro" id="IPR002052">
    <property type="entry name" value="DNA_methylase_N6_adenine_CS"/>
</dbReference>
<evidence type="ECO:0000256" key="6">
    <source>
        <dbReference type="ARBA" id="ARBA00047942"/>
    </source>
</evidence>
<dbReference type="PROSITE" id="PS00092">
    <property type="entry name" value="N6_MTASE"/>
    <property type="match status" value="1"/>
</dbReference>
<accession>A0A099TZW3</accession>
<evidence type="ECO:0000256" key="2">
    <source>
        <dbReference type="ARBA" id="ARBA00011900"/>
    </source>
</evidence>
<evidence type="ECO:0000256" key="3">
    <source>
        <dbReference type="ARBA" id="ARBA00022603"/>
    </source>
</evidence>
<dbReference type="GO" id="GO:1904047">
    <property type="term" value="F:S-adenosyl-L-methionine binding"/>
    <property type="evidence" value="ECO:0007669"/>
    <property type="project" value="TreeGrafter"/>
</dbReference>
<keyword evidence="11" id="KW-1185">Reference proteome</keyword>
<keyword evidence="3 7" id="KW-0489">Methyltransferase</keyword>
<sequence>MKIKIPPLKIQGIKSKLVFSIKSAMEWDNQGIYFEPFMGSGVVGFNIAPKRAIFSDNNPHIINFYRAIQKGLINKETAREYLKQEGSMLEESGQEHYLKVRERFNKTACYFDFLFLNRSCFNGLMRFNSKGGFNVPYCKKDTRFTQSYITKIVNQIDWVSKLIKNNDYEFRICDFADTLKQAQVGDFIYCDPPYIDRHCDYFNIWSEIKEKELYGILSSTKARFILSTWHSNQYRENKYITTLWNGFYNDIIEHFYHLGASKNNRNTIKESLVKNYIVDTNLVQSNPAKQKSLFG</sequence>
<evidence type="ECO:0000313" key="9">
    <source>
        <dbReference type="EMBL" id="TLE01081.1"/>
    </source>
</evidence>
<dbReference type="GO" id="GO:0009307">
    <property type="term" value="P:DNA restriction-modification system"/>
    <property type="evidence" value="ECO:0007669"/>
    <property type="project" value="InterPro"/>
</dbReference>
<reference evidence="8 11" key="2">
    <citation type="submission" date="2018-06" db="EMBL/GenBank/DDBJ databases">
        <authorList>
            <consortium name="Pathogen Informatics"/>
            <person name="Doyle S."/>
        </authorList>
    </citation>
    <scope>NUCLEOTIDE SEQUENCE [LARGE SCALE GENOMIC DNA]</scope>
    <source>
        <strain evidence="8 11">NCTC12714</strain>
    </source>
</reference>
<dbReference type="EMBL" id="JRPD02000003">
    <property type="protein sequence ID" value="TLE01081.1"/>
    <property type="molecule type" value="Genomic_DNA"/>
</dbReference>
<dbReference type="Gene3D" id="1.10.1020.10">
    <property type="entry name" value="Adenine-specific Methyltransferase, Domain 2"/>
    <property type="match status" value="1"/>
</dbReference>
<dbReference type="InterPro" id="IPR029063">
    <property type="entry name" value="SAM-dependent_MTases_sf"/>
</dbReference>
<dbReference type="Pfam" id="PF02086">
    <property type="entry name" value="MethyltransfD12"/>
    <property type="match status" value="1"/>
</dbReference>
<dbReference type="InterPro" id="IPR023095">
    <property type="entry name" value="Ade_MeTrfase_dom_2"/>
</dbReference>
<dbReference type="EC" id="2.1.1.72" evidence="2 7"/>
<dbReference type="GO" id="GO:0032259">
    <property type="term" value="P:methylation"/>
    <property type="evidence" value="ECO:0007669"/>
    <property type="project" value="UniProtKB-KW"/>
</dbReference>
<dbReference type="Proteomes" id="UP000029922">
    <property type="component" value="Unassembled WGS sequence"/>
</dbReference>
<dbReference type="InterPro" id="IPR012263">
    <property type="entry name" value="M_m6A_EcoRV"/>
</dbReference>
<dbReference type="InterPro" id="IPR012327">
    <property type="entry name" value="MeTrfase_D12"/>
</dbReference>
<dbReference type="Proteomes" id="UP000255139">
    <property type="component" value="Unassembled WGS sequence"/>
</dbReference>
<keyword evidence="5 7" id="KW-0949">S-adenosyl-L-methionine</keyword>
<dbReference type="GO" id="GO:0009007">
    <property type="term" value="F:site-specific DNA-methyltransferase (adenine-specific) activity"/>
    <property type="evidence" value="ECO:0007669"/>
    <property type="project" value="UniProtKB-UniRule"/>
</dbReference>
<dbReference type="OrthoDB" id="9805629at2"/>
<dbReference type="REBASE" id="432124">
    <property type="entry name" value="M.Hmu12714III"/>
</dbReference>
<evidence type="ECO:0000313" key="8">
    <source>
        <dbReference type="EMBL" id="STQ85942.1"/>
    </source>
</evidence>
<proteinExistence type="inferred from homology"/>
<dbReference type="PIRSF" id="PIRSF000398">
    <property type="entry name" value="M_m6A_EcoRV"/>
    <property type="match status" value="1"/>
</dbReference>
<evidence type="ECO:0000256" key="5">
    <source>
        <dbReference type="ARBA" id="ARBA00022691"/>
    </source>
</evidence>